<evidence type="ECO:0000256" key="3">
    <source>
        <dbReference type="ARBA" id="ARBA00022741"/>
    </source>
</evidence>
<reference evidence="7" key="1">
    <citation type="journal article" date="2023" name="Mol. Phylogenet. Evol.">
        <title>Genome-scale phylogeny and comparative genomics of the fungal order Sordariales.</title>
        <authorList>
            <person name="Hensen N."/>
            <person name="Bonometti L."/>
            <person name="Westerberg I."/>
            <person name="Brannstrom I.O."/>
            <person name="Guillou S."/>
            <person name="Cros-Aarteil S."/>
            <person name="Calhoun S."/>
            <person name="Haridas S."/>
            <person name="Kuo A."/>
            <person name="Mondo S."/>
            <person name="Pangilinan J."/>
            <person name="Riley R."/>
            <person name="LaButti K."/>
            <person name="Andreopoulos B."/>
            <person name="Lipzen A."/>
            <person name="Chen C."/>
            <person name="Yan M."/>
            <person name="Daum C."/>
            <person name="Ng V."/>
            <person name="Clum A."/>
            <person name="Steindorff A."/>
            <person name="Ohm R.A."/>
            <person name="Martin F."/>
            <person name="Silar P."/>
            <person name="Natvig D.O."/>
            <person name="Lalanne C."/>
            <person name="Gautier V."/>
            <person name="Ament-Velasquez S.L."/>
            <person name="Kruys A."/>
            <person name="Hutchinson M.I."/>
            <person name="Powell A.J."/>
            <person name="Barry K."/>
            <person name="Miller A.N."/>
            <person name="Grigoriev I.V."/>
            <person name="Debuchy R."/>
            <person name="Gladieux P."/>
            <person name="Hiltunen Thoren M."/>
            <person name="Johannesson H."/>
        </authorList>
    </citation>
    <scope>NUCLEOTIDE SEQUENCE</scope>
    <source>
        <strain evidence="7">CBS 103.79</strain>
    </source>
</reference>
<dbReference type="GO" id="GO:0005524">
    <property type="term" value="F:ATP binding"/>
    <property type="evidence" value="ECO:0007669"/>
    <property type="project" value="UniProtKB-KW"/>
</dbReference>
<evidence type="ECO:0000256" key="2">
    <source>
        <dbReference type="ARBA" id="ARBA00022598"/>
    </source>
</evidence>
<sequence length="709" mass="75766">MGFPSSFFSSAPADYRHGPTPLRIVQEGPFTVEAPGCQPVAGETIPRRHPKARDGLVEHPAPGVNTTFDLLRRSAELYADEPAAASRTLLRVHREKKAVPKLVDGKMTTVEREWSFAELSDYAFLTYREYFALVLQVGAGLRKLGLAPRERLHVFASTSLQWLAMAHACSSQSLTIVTAYDTLGERGVEHSLVQSGAVALFVEPHLLKTVSSPLRAASPAVRFLVYNDLTTVAPLPADEIAAFAAAHPTVKVLSFSELRALGEENPAEPVPPAADETYCIMYTSGSTGPPKGVPVSHAGFVAAVAGLYTVMEDAVSKDEFVMAYLPLAHIFELVLENLVVFVGATLGYGSPRTLSDSGVRNCRGDMATFAPTIMVGVPQVWETVRKGIEGKVAAQGGVTAAAFRAGLCLKSFLVRHGLPGGDLLDRLVFKKVRDATGGRLRFVVNGASGISEPTLRFMSLVVAPMLSGYGLTETCGNGALGCPLQWTPGPAIGPVPASVEVKLVAIPDLGYHTDGVATPQGEILIRGKPVLTGYLDCPEETAKALTEDGWFRTGDIGEITPRGHIAVVDRVKNLVKLQGGEYIALEKLEAVYRGAECVNNIMVHGDAACPRPIAVIVVEPRVLAAKALEFGVSEEEVLEDRRMKGYVMGEVGAIAKREKFSNIETLAGVVLAGGEWTPDSGLVTATQKVSRRVVREHYAKQIAACLAGI</sequence>
<comment type="catalytic activity">
    <reaction evidence="5">
        <text>a long-chain fatty acid + ATP + CoA = a long-chain fatty acyl-CoA + AMP + diphosphate</text>
        <dbReference type="Rhea" id="RHEA:15421"/>
        <dbReference type="ChEBI" id="CHEBI:30616"/>
        <dbReference type="ChEBI" id="CHEBI:33019"/>
        <dbReference type="ChEBI" id="CHEBI:57287"/>
        <dbReference type="ChEBI" id="CHEBI:57560"/>
        <dbReference type="ChEBI" id="CHEBI:83139"/>
        <dbReference type="ChEBI" id="CHEBI:456215"/>
        <dbReference type="EC" id="6.2.1.3"/>
    </reaction>
</comment>
<dbReference type="GO" id="GO:0035336">
    <property type="term" value="P:long-chain fatty-acyl-CoA metabolic process"/>
    <property type="evidence" value="ECO:0007669"/>
    <property type="project" value="TreeGrafter"/>
</dbReference>
<dbReference type="GO" id="GO:0005811">
    <property type="term" value="C:lipid droplet"/>
    <property type="evidence" value="ECO:0007669"/>
    <property type="project" value="TreeGrafter"/>
</dbReference>
<evidence type="ECO:0000259" key="6">
    <source>
        <dbReference type="Pfam" id="PF00501"/>
    </source>
</evidence>
<dbReference type="GO" id="GO:0005783">
    <property type="term" value="C:endoplasmic reticulum"/>
    <property type="evidence" value="ECO:0007669"/>
    <property type="project" value="TreeGrafter"/>
</dbReference>
<feature type="domain" description="AMP-dependent synthetase/ligase" evidence="6">
    <location>
        <begin position="121"/>
        <end position="535"/>
    </location>
</feature>
<gene>
    <name evidence="7" type="ORF">C8A05DRAFT_31446</name>
</gene>
<evidence type="ECO:0000256" key="4">
    <source>
        <dbReference type="ARBA" id="ARBA00022840"/>
    </source>
</evidence>
<dbReference type="EMBL" id="MU855384">
    <property type="protein sequence ID" value="KAK3904774.1"/>
    <property type="molecule type" value="Genomic_DNA"/>
</dbReference>
<dbReference type="GO" id="GO:0005886">
    <property type="term" value="C:plasma membrane"/>
    <property type="evidence" value="ECO:0007669"/>
    <property type="project" value="TreeGrafter"/>
</dbReference>
<dbReference type="InterPro" id="IPR020845">
    <property type="entry name" value="AMP-binding_CS"/>
</dbReference>
<accession>A0AAN6RVY2</accession>
<reference evidence="7" key="2">
    <citation type="submission" date="2023-05" db="EMBL/GenBank/DDBJ databases">
        <authorList>
            <consortium name="Lawrence Berkeley National Laboratory"/>
            <person name="Steindorff A."/>
            <person name="Hensen N."/>
            <person name="Bonometti L."/>
            <person name="Westerberg I."/>
            <person name="Brannstrom I.O."/>
            <person name="Guillou S."/>
            <person name="Cros-Aarteil S."/>
            <person name="Calhoun S."/>
            <person name="Haridas S."/>
            <person name="Kuo A."/>
            <person name="Mondo S."/>
            <person name="Pangilinan J."/>
            <person name="Riley R."/>
            <person name="Labutti K."/>
            <person name="Andreopoulos B."/>
            <person name="Lipzen A."/>
            <person name="Chen C."/>
            <person name="Yanf M."/>
            <person name="Daum C."/>
            <person name="Ng V."/>
            <person name="Clum A."/>
            <person name="Ohm R."/>
            <person name="Martin F."/>
            <person name="Silar P."/>
            <person name="Natvig D."/>
            <person name="Lalanne C."/>
            <person name="Gautier V."/>
            <person name="Ament-Velasquez S.L."/>
            <person name="Kruys A."/>
            <person name="Hutchinson M.I."/>
            <person name="Powell A.J."/>
            <person name="Barry K."/>
            <person name="Miller A.N."/>
            <person name="Grigoriev I.V."/>
            <person name="Debuchy R."/>
            <person name="Gladieux P."/>
            <person name="Thoren M.H."/>
            <person name="Johannesson H."/>
        </authorList>
    </citation>
    <scope>NUCLEOTIDE SEQUENCE</scope>
    <source>
        <strain evidence="7">CBS 103.79</strain>
    </source>
</reference>
<evidence type="ECO:0000256" key="1">
    <source>
        <dbReference type="ARBA" id="ARBA00006432"/>
    </source>
</evidence>
<dbReference type="InterPro" id="IPR042099">
    <property type="entry name" value="ANL_N_sf"/>
</dbReference>
<keyword evidence="2" id="KW-0436">Ligase</keyword>
<organism evidence="7 8">
    <name type="scientific">Staphylotrichum tortipilum</name>
    <dbReference type="NCBI Taxonomy" id="2831512"/>
    <lineage>
        <taxon>Eukaryota</taxon>
        <taxon>Fungi</taxon>
        <taxon>Dikarya</taxon>
        <taxon>Ascomycota</taxon>
        <taxon>Pezizomycotina</taxon>
        <taxon>Sordariomycetes</taxon>
        <taxon>Sordariomycetidae</taxon>
        <taxon>Sordariales</taxon>
        <taxon>Chaetomiaceae</taxon>
        <taxon>Staphylotrichum</taxon>
    </lineage>
</organism>
<dbReference type="PROSITE" id="PS00455">
    <property type="entry name" value="AMP_BINDING"/>
    <property type="match status" value="1"/>
</dbReference>
<dbReference type="Pfam" id="PF00501">
    <property type="entry name" value="AMP-binding"/>
    <property type="match status" value="1"/>
</dbReference>
<proteinExistence type="inferred from homology"/>
<name>A0AAN6RVY2_9PEZI</name>
<evidence type="ECO:0000313" key="8">
    <source>
        <dbReference type="Proteomes" id="UP001303889"/>
    </source>
</evidence>
<dbReference type="SUPFAM" id="SSF56801">
    <property type="entry name" value="Acetyl-CoA synthetase-like"/>
    <property type="match status" value="1"/>
</dbReference>
<dbReference type="InterPro" id="IPR000873">
    <property type="entry name" value="AMP-dep_synth/lig_dom"/>
</dbReference>
<dbReference type="AlphaFoldDB" id="A0AAN6RVY2"/>
<keyword evidence="4" id="KW-0067">ATP-binding</keyword>
<comment type="caution">
    <text evidence="7">The sequence shown here is derived from an EMBL/GenBank/DDBJ whole genome shotgun (WGS) entry which is preliminary data.</text>
</comment>
<dbReference type="Gene3D" id="3.40.50.12780">
    <property type="entry name" value="N-terminal domain of ligase-like"/>
    <property type="match status" value="1"/>
</dbReference>
<keyword evidence="8" id="KW-1185">Reference proteome</keyword>
<dbReference type="GO" id="GO:0004467">
    <property type="term" value="F:long-chain fatty acid-CoA ligase activity"/>
    <property type="evidence" value="ECO:0007669"/>
    <property type="project" value="UniProtKB-EC"/>
</dbReference>
<evidence type="ECO:0000313" key="7">
    <source>
        <dbReference type="EMBL" id="KAK3904774.1"/>
    </source>
</evidence>
<dbReference type="PANTHER" id="PTHR43272:SF83">
    <property type="entry name" value="ACYL-COA SYNTHETASE LONG-CHAIN, ISOFORM J"/>
    <property type="match status" value="1"/>
</dbReference>
<evidence type="ECO:0000256" key="5">
    <source>
        <dbReference type="ARBA" id="ARBA00036813"/>
    </source>
</evidence>
<dbReference type="PANTHER" id="PTHR43272">
    <property type="entry name" value="LONG-CHAIN-FATTY-ACID--COA LIGASE"/>
    <property type="match status" value="1"/>
</dbReference>
<keyword evidence="3" id="KW-0547">Nucleotide-binding</keyword>
<dbReference type="Proteomes" id="UP001303889">
    <property type="component" value="Unassembled WGS sequence"/>
</dbReference>
<protein>
    <recommendedName>
        <fullName evidence="6">AMP-dependent synthetase/ligase domain-containing protein</fullName>
    </recommendedName>
</protein>
<comment type="similarity">
    <text evidence="1">Belongs to the ATP-dependent AMP-binding enzyme family.</text>
</comment>